<dbReference type="PANTHER" id="PTHR13869">
    <property type="entry name" value="MYELIN P0 RELATED"/>
    <property type="match status" value="1"/>
</dbReference>
<dbReference type="SUPFAM" id="SSF48726">
    <property type="entry name" value="Immunoglobulin"/>
    <property type="match status" value="2"/>
</dbReference>
<reference evidence="12" key="1">
    <citation type="submission" date="2025-08" db="UniProtKB">
        <authorList>
            <consortium name="Ensembl"/>
        </authorList>
    </citation>
    <scope>IDENTIFICATION</scope>
</reference>
<dbReference type="InterPro" id="IPR013151">
    <property type="entry name" value="Immunoglobulin_dom"/>
</dbReference>
<reference evidence="12" key="2">
    <citation type="submission" date="2025-09" db="UniProtKB">
        <authorList>
            <consortium name="Ensembl"/>
        </authorList>
    </citation>
    <scope>IDENTIFICATION</scope>
</reference>
<keyword evidence="3" id="KW-0732">Signal</keyword>
<evidence type="ECO:0000256" key="6">
    <source>
        <dbReference type="ARBA" id="ARBA00023157"/>
    </source>
</evidence>
<dbReference type="Ensembl" id="ENSEBUT00000007109.1">
    <property type="protein sequence ID" value="ENSEBUP00000006649.1"/>
    <property type="gene ID" value="ENSEBUG00000004387.1"/>
</dbReference>
<dbReference type="AlphaFoldDB" id="A0A8C4PYX7"/>
<protein>
    <submittedName>
        <fullName evidence="12">Uncharacterized protein</fullName>
    </submittedName>
</protein>
<dbReference type="InterPro" id="IPR013106">
    <property type="entry name" value="Ig_V-set"/>
</dbReference>
<evidence type="ECO:0000256" key="4">
    <source>
        <dbReference type="ARBA" id="ARBA00022989"/>
    </source>
</evidence>
<evidence type="ECO:0000313" key="12">
    <source>
        <dbReference type="Ensembl" id="ENSEBUP00000006649.1"/>
    </source>
</evidence>
<dbReference type="GeneTree" id="ENSGT00930000152721"/>
<keyword evidence="13" id="KW-1185">Reference proteome</keyword>
<dbReference type="CDD" id="cd00096">
    <property type="entry name" value="Ig"/>
    <property type="match status" value="1"/>
</dbReference>
<accession>A0A8C4PYX7</accession>
<evidence type="ECO:0000256" key="3">
    <source>
        <dbReference type="ARBA" id="ARBA00022729"/>
    </source>
</evidence>
<feature type="domain" description="Immunoglobulin V-set" evidence="11">
    <location>
        <begin position="90"/>
        <end position="166"/>
    </location>
</feature>
<dbReference type="InterPro" id="IPR036179">
    <property type="entry name" value="Ig-like_dom_sf"/>
</dbReference>
<feature type="domain" description="Immunoglobulin-like beta-sandwich" evidence="10">
    <location>
        <begin position="12"/>
        <end position="39"/>
    </location>
</feature>
<dbReference type="Pfam" id="PF07686">
    <property type="entry name" value="V-set"/>
    <property type="match status" value="1"/>
</dbReference>
<keyword evidence="4 9" id="KW-1133">Transmembrane helix</keyword>
<organism evidence="12 13">
    <name type="scientific">Eptatretus burgeri</name>
    <name type="common">Inshore hagfish</name>
    <dbReference type="NCBI Taxonomy" id="7764"/>
    <lineage>
        <taxon>Eukaryota</taxon>
        <taxon>Metazoa</taxon>
        <taxon>Chordata</taxon>
        <taxon>Craniata</taxon>
        <taxon>Vertebrata</taxon>
        <taxon>Cyclostomata</taxon>
        <taxon>Myxini</taxon>
        <taxon>Myxiniformes</taxon>
        <taxon>Myxinidae</taxon>
        <taxon>Eptatretinae</taxon>
        <taxon>Eptatretus</taxon>
    </lineage>
</organism>
<evidence type="ECO:0000256" key="5">
    <source>
        <dbReference type="ARBA" id="ARBA00023136"/>
    </source>
</evidence>
<dbReference type="PANTHER" id="PTHR13869:SF24">
    <property type="entry name" value="BASEMENT MEMBRANE-SPECIFIC HEPARAN SULFATE PROTEOGLYCAN CORE PROTEIN-LIKE"/>
    <property type="match status" value="1"/>
</dbReference>
<name>A0A8C4PYX7_EPTBU</name>
<evidence type="ECO:0000313" key="13">
    <source>
        <dbReference type="Proteomes" id="UP000694388"/>
    </source>
</evidence>
<dbReference type="InterPro" id="IPR013783">
    <property type="entry name" value="Ig-like_fold"/>
</dbReference>
<evidence type="ECO:0000256" key="8">
    <source>
        <dbReference type="ARBA" id="ARBA00023319"/>
    </source>
</evidence>
<dbReference type="Proteomes" id="UP000694388">
    <property type="component" value="Unplaced"/>
</dbReference>
<proteinExistence type="predicted"/>
<evidence type="ECO:0000259" key="10">
    <source>
        <dbReference type="Pfam" id="PF00047"/>
    </source>
</evidence>
<dbReference type="GO" id="GO:0016020">
    <property type="term" value="C:membrane"/>
    <property type="evidence" value="ECO:0007669"/>
    <property type="project" value="UniProtKB-SubCell"/>
</dbReference>
<keyword evidence="6" id="KW-1015">Disulfide bond</keyword>
<keyword evidence="5 9" id="KW-0472">Membrane</keyword>
<keyword evidence="8" id="KW-0393">Immunoglobulin domain</keyword>
<evidence type="ECO:0000256" key="9">
    <source>
        <dbReference type="SAM" id="Phobius"/>
    </source>
</evidence>
<keyword evidence="2 9" id="KW-0812">Transmembrane</keyword>
<evidence type="ECO:0000259" key="11">
    <source>
        <dbReference type="Pfam" id="PF07686"/>
    </source>
</evidence>
<sequence length="249" mass="28454">MDGLRMSLSKVHHGTFSLTFKSVKPDDYGNYTCKVNYPHYIQGSAVTALYKGHMIVKSTNTVEVTTGEDSNFNYMVSLDTQEGSPSIDDSVLSIKFCKDSNKNPLYLFQNGEVQVQDERMTISRNPNWDHFILTLKDVEFHQNGTYTCMIYYPNYKEGSTSTILIVRSEEKHTKLFPGWTLCVLLPVMLLLLVVVVCYHKKTDKYPKHQTVVNCMESLDNQEMTVKLHENGSGEINKPILITSKNKYLI</sequence>
<dbReference type="Gene3D" id="2.60.40.10">
    <property type="entry name" value="Immunoglobulins"/>
    <property type="match status" value="2"/>
</dbReference>
<evidence type="ECO:0000256" key="1">
    <source>
        <dbReference type="ARBA" id="ARBA00004479"/>
    </source>
</evidence>
<evidence type="ECO:0000256" key="2">
    <source>
        <dbReference type="ARBA" id="ARBA00022692"/>
    </source>
</evidence>
<feature type="transmembrane region" description="Helical" evidence="9">
    <location>
        <begin position="176"/>
        <end position="198"/>
    </location>
</feature>
<dbReference type="InterPro" id="IPR000920">
    <property type="entry name" value="Myelin_P0-rel"/>
</dbReference>
<keyword evidence="7" id="KW-0325">Glycoprotein</keyword>
<dbReference type="Pfam" id="PF00047">
    <property type="entry name" value="ig"/>
    <property type="match status" value="1"/>
</dbReference>
<evidence type="ECO:0000256" key="7">
    <source>
        <dbReference type="ARBA" id="ARBA00023180"/>
    </source>
</evidence>
<comment type="subcellular location">
    <subcellularLocation>
        <location evidence="1">Membrane</location>
        <topology evidence="1">Single-pass type I membrane protein</topology>
    </subcellularLocation>
</comment>